<reference evidence="1 2" key="1">
    <citation type="submission" date="2019-02" db="EMBL/GenBank/DDBJ databases">
        <title>Deep-cultivation of Planctomycetes and their phenomic and genomic characterization uncovers novel biology.</title>
        <authorList>
            <person name="Wiegand S."/>
            <person name="Jogler M."/>
            <person name="Boedeker C."/>
            <person name="Pinto D."/>
            <person name="Vollmers J."/>
            <person name="Rivas-Marin E."/>
            <person name="Kohn T."/>
            <person name="Peeters S.H."/>
            <person name="Heuer A."/>
            <person name="Rast P."/>
            <person name="Oberbeckmann S."/>
            <person name="Bunk B."/>
            <person name="Jeske O."/>
            <person name="Meyerdierks A."/>
            <person name="Storesund J.E."/>
            <person name="Kallscheuer N."/>
            <person name="Luecker S."/>
            <person name="Lage O.M."/>
            <person name="Pohl T."/>
            <person name="Merkel B.J."/>
            <person name="Hornburger P."/>
            <person name="Mueller R.-W."/>
            <person name="Bruemmer F."/>
            <person name="Labrenz M."/>
            <person name="Spormann A.M."/>
            <person name="Op den Camp H."/>
            <person name="Overmann J."/>
            <person name="Amann R."/>
            <person name="Jetten M.S.M."/>
            <person name="Mascher T."/>
            <person name="Medema M.H."/>
            <person name="Devos D.P."/>
            <person name="Kaster A.-K."/>
            <person name="Ovreas L."/>
            <person name="Rohde M."/>
            <person name="Galperin M.Y."/>
            <person name="Jogler C."/>
        </authorList>
    </citation>
    <scope>NUCLEOTIDE SEQUENCE [LARGE SCALE GENOMIC DNA]</scope>
    <source>
        <strain evidence="1 2">ETA_A1</strain>
    </source>
</reference>
<accession>A0A517XZ78</accession>
<name>A0A517XZ78_9BACT</name>
<organism evidence="1 2">
    <name type="scientific">Urbifossiella limnaea</name>
    <dbReference type="NCBI Taxonomy" id="2528023"/>
    <lineage>
        <taxon>Bacteria</taxon>
        <taxon>Pseudomonadati</taxon>
        <taxon>Planctomycetota</taxon>
        <taxon>Planctomycetia</taxon>
        <taxon>Gemmatales</taxon>
        <taxon>Gemmataceae</taxon>
        <taxon>Urbifossiella</taxon>
    </lineage>
</organism>
<dbReference type="Gene3D" id="1.25.40.10">
    <property type="entry name" value="Tetratricopeptide repeat domain"/>
    <property type="match status" value="1"/>
</dbReference>
<keyword evidence="2" id="KW-1185">Reference proteome</keyword>
<dbReference type="RefSeq" id="WP_145242857.1">
    <property type="nucleotide sequence ID" value="NZ_CP036273.1"/>
</dbReference>
<dbReference type="Proteomes" id="UP000319576">
    <property type="component" value="Chromosome"/>
</dbReference>
<gene>
    <name evidence="1" type="ORF">ETAA1_48000</name>
</gene>
<dbReference type="AlphaFoldDB" id="A0A517XZ78"/>
<dbReference type="EMBL" id="CP036273">
    <property type="protein sequence ID" value="QDU22812.1"/>
    <property type="molecule type" value="Genomic_DNA"/>
</dbReference>
<dbReference type="InterPro" id="IPR009211">
    <property type="entry name" value="TagJ"/>
</dbReference>
<dbReference type="KEGG" id="uli:ETAA1_48000"/>
<sequence length="257" mass="28136">MSPHEAFADGRLAEAVSLQEAAAAAHPDDATARLFLVELLAFAGRLDDAEAHLAAVRSGDPAWPAAARAFRRLLRAERQRTVTARRPTVLPTAPAHAKRRWLAVKRLRDGDPAGAVRWTDHADAATPEVEGFLDGQEFDSLRDADDRFASVLEGVVGGRWVWFPWEALRRVKVELPRFALDRLFRPAEVKLRDGSVHRVHLPLVYPGSHAADGAFAAGLETDRVCPDDGPIRCVGGKLLLAGDAEVPLAECRMIEIR</sequence>
<proteinExistence type="predicted"/>
<dbReference type="Pfam" id="PF14559">
    <property type="entry name" value="TPR_19"/>
    <property type="match status" value="1"/>
</dbReference>
<evidence type="ECO:0000313" key="2">
    <source>
        <dbReference type="Proteomes" id="UP000319576"/>
    </source>
</evidence>
<dbReference type="OrthoDB" id="5416084at2"/>
<dbReference type="Pfam" id="PF07024">
    <property type="entry name" value="ImpE"/>
    <property type="match status" value="1"/>
</dbReference>
<evidence type="ECO:0000313" key="1">
    <source>
        <dbReference type="EMBL" id="QDU22812.1"/>
    </source>
</evidence>
<dbReference type="SUPFAM" id="SSF144059">
    <property type="entry name" value="ImpE-like"/>
    <property type="match status" value="1"/>
</dbReference>
<dbReference type="InterPro" id="IPR011990">
    <property type="entry name" value="TPR-like_helical_dom_sf"/>
</dbReference>
<protein>
    <submittedName>
        <fullName evidence="1">ImpE protein</fullName>
    </submittedName>
</protein>